<comment type="caution">
    <text evidence="4">The sequence shown here is derived from an EMBL/GenBank/DDBJ whole genome shotgun (WGS) entry which is preliminary data.</text>
</comment>
<evidence type="ECO:0000256" key="1">
    <source>
        <dbReference type="ARBA" id="ARBA00022729"/>
    </source>
</evidence>
<dbReference type="GO" id="GO:0016829">
    <property type="term" value="F:lyase activity"/>
    <property type="evidence" value="ECO:0007669"/>
    <property type="project" value="UniProtKB-KW"/>
</dbReference>
<accession>A0ABT3A890</accession>
<dbReference type="Gene3D" id="1.50.10.100">
    <property type="entry name" value="Chondroitin AC/alginate lyase"/>
    <property type="match status" value="1"/>
</dbReference>
<evidence type="ECO:0000259" key="3">
    <source>
        <dbReference type="Pfam" id="PF05426"/>
    </source>
</evidence>
<dbReference type="Pfam" id="PF05426">
    <property type="entry name" value="Alginate_lyase"/>
    <property type="match status" value="1"/>
</dbReference>
<keyword evidence="5" id="KW-1185">Reference proteome</keyword>
<name>A0ABT3A890_9ALTE</name>
<protein>
    <submittedName>
        <fullName evidence="4">Alginate lyase family protein</fullName>
    </submittedName>
</protein>
<dbReference type="Proteomes" id="UP001652504">
    <property type="component" value="Unassembled WGS sequence"/>
</dbReference>
<sequence>MLKQRNNVTPGVASVFCAAALLSGCNSMSEGEVPSHIVAPPAFVQSAQTWSEKNAKPYACQQLPIFTDSLSFRSKYEGSDKRRATLNEEAEAAYLQRTQPIHEFAKYVAYLGKHIQRDSNIAKEASYCFTSLLIDWAKGSTLNDPEANMTGKAVRKWTLSTTASYYLSVKEKLPLNDVEQATIESWLYRLAQQVKHDYSNRPLRKVNNHDYWAAWSVMLVAVIKNDRALYQWSENVYLTALSQITHDGFLPNELKRGARAYAYHNFALLPLSGLAAFVHENNAQAGNHQRSKLTLLAENLLKDGAIEDFSAHAGEAQSGFDLHSDGHLSWVAPLKYATDNDASWLSLLPDDSSYQTHGYTRMGGNTCERFGCDTM</sequence>
<evidence type="ECO:0000313" key="4">
    <source>
        <dbReference type="EMBL" id="MCV2884903.1"/>
    </source>
</evidence>
<reference evidence="4 5" key="1">
    <citation type="submission" date="2022-10" db="EMBL/GenBank/DDBJ databases">
        <title>Aestuariibacter sp. AA17 isolated from Montipora capitata coral fragment.</title>
        <authorList>
            <person name="Emsley S.A."/>
            <person name="Pfannmuller K.M."/>
            <person name="Loughran R.M."/>
            <person name="Shlafstein M."/>
            <person name="Papke E."/>
            <person name="Saw J.H."/>
            <person name="Ushijima B."/>
            <person name="Videau P."/>
        </authorList>
    </citation>
    <scope>NUCLEOTIDE SEQUENCE [LARGE SCALE GENOMIC DNA]</scope>
    <source>
        <strain evidence="4 5">AA17</strain>
    </source>
</reference>
<dbReference type="RefSeq" id="WP_263712185.1">
    <property type="nucleotide sequence ID" value="NZ_JAOWKX010000004.1"/>
</dbReference>
<dbReference type="InterPro" id="IPR008397">
    <property type="entry name" value="Alginate_lyase_dom"/>
</dbReference>
<evidence type="ECO:0000313" key="5">
    <source>
        <dbReference type="Proteomes" id="UP001652504"/>
    </source>
</evidence>
<dbReference type="SUPFAM" id="SSF48230">
    <property type="entry name" value="Chondroitin AC/alginate lyase"/>
    <property type="match status" value="1"/>
</dbReference>
<evidence type="ECO:0000256" key="2">
    <source>
        <dbReference type="ARBA" id="ARBA00023239"/>
    </source>
</evidence>
<proteinExistence type="predicted"/>
<keyword evidence="1" id="KW-0732">Signal</keyword>
<dbReference type="InterPro" id="IPR008929">
    <property type="entry name" value="Chondroitin_lyas"/>
</dbReference>
<dbReference type="EMBL" id="JAOWKX010000004">
    <property type="protein sequence ID" value="MCV2884903.1"/>
    <property type="molecule type" value="Genomic_DNA"/>
</dbReference>
<feature type="domain" description="Alginate lyase" evidence="3">
    <location>
        <begin position="71"/>
        <end position="297"/>
    </location>
</feature>
<dbReference type="PROSITE" id="PS51257">
    <property type="entry name" value="PROKAR_LIPOPROTEIN"/>
    <property type="match status" value="1"/>
</dbReference>
<keyword evidence="2 4" id="KW-0456">Lyase</keyword>
<gene>
    <name evidence="4" type="ORF">OE749_09365</name>
</gene>
<organism evidence="4 5">
    <name type="scientific">Fluctibacter corallii</name>
    <dbReference type="NCBI Taxonomy" id="2984329"/>
    <lineage>
        <taxon>Bacteria</taxon>
        <taxon>Pseudomonadati</taxon>
        <taxon>Pseudomonadota</taxon>
        <taxon>Gammaproteobacteria</taxon>
        <taxon>Alteromonadales</taxon>
        <taxon>Alteromonadaceae</taxon>
        <taxon>Fluctibacter</taxon>
    </lineage>
</organism>